<gene>
    <name evidence="3" type="primary">ureF</name>
    <name evidence="4" type="ORF">H8B17_14515</name>
</gene>
<keyword evidence="2 3" id="KW-0143">Chaperone</keyword>
<dbReference type="HAMAP" id="MF_01385">
    <property type="entry name" value="UreF"/>
    <property type="match status" value="1"/>
</dbReference>
<reference evidence="4 5" key="1">
    <citation type="submission" date="2020-08" db="EMBL/GenBank/DDBJ databases">
        <title>Sphingobacterium sp. DN00404 isolated from aquaculture water.</title>
        <authorList>
            <person name="Zhang M."/>
        </authorList>
    </citation>
    <scope>NUCLEOTIDE SEQUENCE [LARGE SCALE GENOMIC DNA]</scope>
    <source>
        <strain evidence="4 5">KCTC 32294</strain>
    </source>
</reference>
<dbReference type="Gene3D" id="1.10.4190.10">
    <property type="entry name" value="Urease accessory protein UreF"/>
    <property type="match status" value="1"/>
</dbReference>
<comment type="subunit">
    <text evidence="3">UreD, UreF and UreG form a complex that acts as a GTP-hydrolysis-dependent molecular chaperone, activating the urease apoprotein by helping to assemble the nickel containing metallocenter of UreC. The UreE protein probably delivers the nickel.</text>
</comment>
<dbReference type="InterPro" id="IPR002639">
    <property type="entry name" value="UreF"/>
</dbReference>
<dbReference type="InterPro" id="IPR038277">
    <property type="entry name" value="UreF_sf"/>
</dbReference>
<proteinExistence type="inferred from homology"/>
<keyword evidence="3" id="KW-0963">Cytoplasm</keyword>
<comment type="similarity">
    <text evidence="3">Belongs to the UreF family.</text>
</comment>
<dbReference type="PANTHER" id="PTHR33620">
    <property type="entry name" value="UREASE ACCESSORY PROTEIN F"/>
    <property type="match status" value="1"/>
</dbReference>
<comment type="caution">
    <text evidence="4">The sequence shown here is derived from an EMBL/GenBank/DDBJ whole genome shotgun (WGS) entry which is preliminary data.</text>
</comment>
<organism evidence="4 5">
    <name type="scientific">Sphingobacterium arenae</name>
    <dbReference type="NCBI Taxonomy" id="1280598"/>
    <lineage>
        <taxon>Bacteria</taxon>
        <taxon>Pseudomonadati</taxon>
        <taxon>Bacteroidota</taxon>
        <taxon>Sphingobacteriia</taxon>
        <taxon>Sphingobacteriales</taxon>
        <taxon>Sphingobacteriaceae</taxon>
        <taxon>Sphingobacterium</taxon>
    </lineage>
</organism>
<dbReference type="PANTHER" id="PTHR33620:SF1">
    <property type="entry name" value="UREASE ACCESSORY PROTEIN F"/>
    <property type="match status" value="1"/>
</dbReference>
<protein>
    <recommendedName>
        <fullName evidence="3">Urease accessory protein UreF</fullName>
    </recommendedName>
</protein>
<dbReference type="Pfam" id="PF01730">
    <property type="entry name" value="UreF"/>
    <property type="match status" value="1"/>
</dbReference>
<dbReference type="Proteomes" id="UP000606494">
    <property type="component" value="Unassembled WGS sequence"/>
</dbReference>
<dbReference type="RefSeq" id="WP_190309955.1">
    <property type="nucleotide sequence ID" value="NZ_JACNYK010000004.1"/>
</dbReference>
<name>A0ABR7Y659_9SPHI</name>
<evidence type="ECO:0000256" key="3">
    <source>
        <dbReference type="HAMAP-Rule" id="MF_01385"/>
    </source>
</evidence>
<sequence>MNPLLTLLQINDSVFPIGSFTHSYGLETYIHKGIVNDSNSTEAYAEKMLRYNFFYNDAAFFHETWKICEKKALKQKLIELDHLITSLKSPYEIRDASKKLAIRFLKVVESFQSVRRCKAYLKAIQEGEAHGHYAMAFAMYAHAQNISLDDALSAFYYNSLNGIVTNCAKLVPISQMDGQKILFKLQPLIRELVDKQADMDPDMIGNCCIVQDIRCMQHEKLYTRIYIS</sequence>
<evidence type="ECO:0000256" key="2">
    <source>
        <dbReference type="ARBA" id="ARBA00023186"/>
    </source>
</evidence>
<dbReference type="EMBL" id="JACNYK010000004">
    <property type="protein sequence ID" value="MBD1426797.1"/>
    <property type="molecule type" value="Genomic_DNA"/>
</dbReference>
<comment type="subcellular location">
    <subcellularLocation>
        <location evidence="3">Cytoplasm</location>
    </subcellularLocation>
</comment>
<evidence type="ECO:0000313" key="5">
    <source>
        <dbReference type="Proteomes" id="UP000606494"/>
    </source>
</evidence>
<accession>A0ABR7Y659</accession>
<comment type="function">
    <text evidence="3">Required for maturation of urease via the functional incorporation of the urease nickel metallocenter.</text>
</comment>
<evidence type="ECO:0000256" key="1">
    <source>
        <dbReference type="ARBA" id="ARBA00022988"/>
    </source>
</evidence>
<evidence type="ECO:0000313" key="4">
    <source>
        <dbReference type="EMBL" id="MBD1426797.1"/>
    </source>
</evidence>
<keyword evidence="5" id="KW-1185">Reference proteome</keyword>
<keyword evidence="1 3" id="KW-0996">Nickel insertion</keyword>
<dbReference type="PIRSF" id="PIRSF009467">
    <property type="entry name" value="Ureas_acces_UreF"/>
    <property type="match status" value="1"/>
</dbReference>